<feature type="compositionally biased region" description="Low complexity" evidence="1">
    <location>
        <begin position="1"/>
        <end position="16"/>
    </location>
</feature>
<organism evidence="2 3">
    <name type="scientific">Streptomyces pacificus</name>
    <dbReference type="NCBI Taxonomy" id="2705029"/>
    <lineage>
        <taxon>Bacteria</taxon>
        <taxon>Bacillati</taxon>
        <taxon>Actinomycetota</taxon>
        <taxon>Actinomycetes</taxon>
        <taxon>Kitasatosporales</taxon>
        <taxon>Streptomycetaceae</taxon>
        <taxon>Streptomyces</taxon>
    </lineage>
</organism>
<feature type="region of interest" description="Disordered" evidence="1">
    <location>
        <begin position="1"/>
        <end position="42"/>
    </location>
</feature>
<proteinExistence type="predicted"/>
<evidence type="ECO:0000313" key="3">
    <source>
        <dbReference type="Proteomes" id="UP000484988"/>
    </source>
</evidence>
<sequence length="72" mass="7460">MSSAAADPAEAMAPAANKPDTTAVTASRAAPRRRTESAVNTEFPFGRGPLAWGVWGTCLAGRLKCPVSIEES</sequence>
<accession>A0A6A0AP93</accession>
<protein>
    <submittedName>
        <fullName evidence="2">Uncharacterized protein</fullName>
    </submittedName>
</protein>
<evidence type="ECO:0000256" key="1">
    <source>
        <dbReference type="SAM" id="MobiDB-lite"/>
    </source>
</evidence>
<evidence type="ECO:0000313" key="2">
    <source>
        <dbReference type="EMBL" id="GFH34041.1"/>
    </source>
</evidence>
<gene>
    <name evidence="2" type="ORF">SCWH03_02470</name>
</gene>
<comment type="caution">
    <text evidence="2">The sequence shown here is derived from an EMBL/GenBank/DDBJ whole genome shotgun (WGS) entry which is preliminary data.</text>
</comment>
<dbReference type="AlphaFoldDB" id="A0A6A0AP93"/>
<dbReference type="EMBL" id="BLLG01000001">
    <property type="protein sequence ID" value="GFH34041.1"/>
    <property type="molecule type" value="Genomic_DNA"/>
</dbReference>
<dbReference type="Proteomes" id="UP000484988">
    <property type="component" value="Unassembled WGS sequence"/>
</dbReference>
<reference evidence="2 3" key="1">
    <citation type="submission" date="2020-02" db="EMBL/GenBank/DDBJ databases">
        <title>Whole Genome Shotgun Sequence of Streptomyces sp. strain CWH03.</title>
        <authorList>
            <person name="Dohra H."/>
            <person name="Kodani S."/>
            <person name="Yamamura H."/>
        </authorList>
    </citation>
    <scope>NUCLEOTIDE SEQUENCE [LARGE SCALE GENOMIC DNA]</scope>
    <source>
        <strain evidence="2 3">CWH03</strain>
    </source>
</reference>
<name>A0A6A0AP93_9ACTN</name>
<keyword evidence="3" id="KW-1185">Reference proteome</keyword>